<dbReference type="Proteomes" id="UP000005632">
    <property type="component" value="Chromosome"/>
</dbReference>
<dbReference type="KEGG" id="sgp:SpiGrapes_2278"/>
<evidence type="ECO:0000256" key="2">
    <source>
        <dbReference type="ARBA" id="ARBA00023125"/>
    </source>
</evidence>
<dbReference type="eggNOG" id="COG4936">
    <property type="taxonomic scope" value="Bacteria"/>
</dbReference>
<keyword evidence="1" id="KW-0805">Transcription regulation</keyword>
<evidence type="ECO:0000256" key="3">
    <source>
        <dbReference type="ARBA" id="ARBA00023163"/>
    </source>
</evidence>
<dbReference type="Gene3D" id="1.10.10.60">
    <property type="entry name" value="Homeodomain-like"/>
    <property type="match status" value="1"/>
</dbReference>
<dbReference type="AlphaFoldDB" id="G8QSC4"/>
<dbReference type="SMART" id="SM00342">
    <property type="entry name" value="HTH_ARAC"/>
    <property type="match status" value="1"/>
</dbReference>
<organism evidence="5 6">
    <name type="scientific">Sphaerochaeta pleomorpha (strain ATCC BAA-1885 / DSM 22778 / Grapes)</name>
    <dbReference type="NCBI Taxonomy" id="158190"/>
    <lineage>
        <taxon>Bacteria</taxon>
        <taxon>Pseudomonadati</taxon>
        <taxon>Spirochaetota</taxon>
        <taxon>Spirochaetia</taxon>
        <taxon>Spirochaetales</taxon>
        <taxon>Sphaerochaetaceae</taxon>
        <taxon>Sphaerochaeta</taxon>
    </lineage>
</organism>
<dbReference type="STRING" id="158190.SpiGrapes_2278"/>
<dbReference type="InterPro" id="IPR018060">
    <property type="entry name" value="HTH_AraC"/>
</dbReference>
<reference evidence="5 6" key="1">
    <citation type="submission" date="2011-11" db="EMBL/GenBank/DDBJ databases">
        <title>Complete sequence of Spirochaeta sp. grapes.</title>
        <authorList>
            <consortium name="US DOE Joint Genome Institute"/>
            <person name="Lucas S."/>
            <person name="Han J."/>
            <person name="Lapidus A."/>
            <person name="Cheng J.-F."/>
            <person name="Goodwin L."/>
            <person name="Pitluck S."/>
            <person name="Peters L."/>
            <person name="Ovchinnikova G."/>
            <person name="Munk A.C."/>
            <person name="Detter J.C."/>
            <person name="Han C."/>
            <person name="Tapia R."/>
            <person name="Land M."/>
            <person name="Hauser L."/>
            <person name="Kyrpides N."/>
            <person name="Ivanova N."/>
            <person name="Pagani I."/>
            <person name="Ritalahtilisa K."/>
            <person name="Loeffler F."/>
            <person name="Woyke T."/>
        </authorList>
    </citation>
    <scope>NUCLEOTIDE SEQUENCE [LARGE SCALE GENOMIC DNA]</scope>
    <source>
        <strain evidence="6">ATCC BAA-1885 / DSM 22778 / Grapes</strain>
    </source>
</reference>
<dbReference type="InterPro" id="IPR009057">
    <property type="entry name" value="Homeodomain-like_sf"/>
</dbReference>
<evidence type="ECO:0000313" key="5">
    <source>
        <dbReference type="EMBL" id="AEV30054.1"/>
    </source>
</evidence>
<keyword evidence="2 5" id="KW-0238">DNA-binding</keyword>
<dbReference type="GO" id="GO:0043565">
    <property type="term" value="F:sequence-specific DNA binding"/>
    <property type="evidence" value="ECO:0007669"/>
    <property type="project" value="InterPro"/>
</dbReference>
<keyword evidence="3" id="KW-0804">Transcription</keyword>
<name>G8QSC4_SPHPG</name>
<dbReference type="HOGENOM" id="CLU_036605_0_0_12"/>
<dbReference type="eggNOG" id="COG2207">
    <property type="taxonomic scope" value="Bacteria"/>
</dbReference>
<dbReference type="Pfam" id="PF10114">
    <property type="entry name" value="PocR"/>
    <property type="match status" value="1"/>
</dbReference>
<evidence type="ECO:0000256" key="1">
    <source>
        <dbReference type="ARBA" id="ARBA00023015"/>
    </source>
</evidence>
<dbReference type="PANTHER" id="PTHR43280:SF2">
    <property type="entry name" value="HTH-TYPE TRANSCRIPTIONAL REGULATOR EXSA"/>
    <property type="match status" value="1"/>
</dbReference>
<keyword evidence="6" id="KW-1185">Reference proteome</keyword>
<dbReference type="GO" id="GO:0003700">
    <property type="term" value="F:DNA-binding transcription factor activity"/>
    <property type="evidence" value="ECO:0007669"/>
    <property type="project" value="InterPro"/>
</dbReference>
<gene>
    <name evidence="5" type="ordered locus">SpiGrapes_2278</name>
</gene>
<dbReference type="PROSITE" id="PS01124">
    <property type="entry name" value="HTH_ARAC_FAMILY_2"/>
    <property type="match status" value="1"/>
</dbReference>
<dbReference type="SUPFAM" id="SSF46689">
    <property type="entry name" value="Homeodomain-like"/>
    <property type="match status" value="1"/>
</dbReference>
<dbReference type="OrthoDB" id="9794330at2"/>
<protein>
    <submittedName>
        <fullName evidence="5">DNA-binding domain-containing protein, AraC-type</fullName>
    </submittedName>
</protein>
<sequence>MSSYRKITSYIEHLKTTYSLDVTIKDYSGFIYTDENLERVLRPYLAHSSPYCMFIKETREGYQRCLAQNKPLYERCKARKPFVGYCPAGICELVIPIANKAQVFGSINVSHFALGGNKGIEKRESWLQGAPEQRKLTAKFLYEQFVRPATIEVPEVQYSLELLAEYIAEIVKNAKNPVKDLKAGIEEEAKIRTFIAENANEKILVEQVLTSCNISKTSLYNLIEATNAKNFREYVNVIRIEQSEKLLLETGQHPKEVALKLGFKDYNHFCRLFKDQVKITPTDYQKYYKDEKHQATN</sequence>
<dbReference type="RefSeq" id="WP_014270895.1">
    <property type="nucleotide sequence ID" value="NC_016633.1"/>
</dbReference>
<dbReference type="Pfam" id="PF12833">
    <property type="entry name" value="HTH_18"/>
    <property type="match status" value="1"/>
</dbReference>
<dbReference type="EMBL" id="CP003155">
    <property type="protein sequence ID" value="AEV30054.1"/>
    <property type="molecule type" value="Genomic_DNA"/>
</dbReference>
<proteinExistence type="predicted"/>
<evidence type="ECO:0000259" key="4">
    <source>
        <dbReference type="PROSITE" id="PS01124"/>
    </source>
</evidence>
<dbReference type="InterPro" id="IPR018771">
    <property type="entry name" value="PocR_dom"/>
</dbReference>
<evidence type="ECO:0000313" key="6">
    <source>
        <dbReference type="Proteomes" id="UP000005632"/>
    </source>
</evidence>
<dbReference type="PANTHER" id="PTHR43280">
    <property type="entry name" value="ARAC-FAMILY TRANSCRIPTIONAL REGULATOR"/>
    <property type="match status" value="1"/>
</dbReference>
<feature type="domain" description="HTH araC/xylS-type" evidence="4">
    <location>
        <begin position="189"/>
        <end position="287"/>
    </location>
</feature>
<accession>G8QSC4</accession>